<name>A0ABN9EUF1_9NEOB</name>
<reference evidence="1" key="1">
    <citation type="submission" date="2023-05" db="EMBL/GenBank/DDBJ databases">
        <authorList>
            <person name="Stuckert A."/>
        </authorList>
    </citation>
    <scope>NUCLEOTIDE SEQUENCE</scope>
</reference>
<evidence type="ECO:0000313" key="1">
    <source>
        <dbReference type="EMBL" id="CAI9587580.1"/>
    </source>
</evidence>
<gene>
    <name evidence="1" type="ORF">SPARVUS_LOCUS10583833</name>
</gene>
<comment type="caution">
    <text evidence="1">The sequence shown here is derived from an EMBL/GenBank/DDBJ whole genome shotgun (WGS) entry which is preliminary data.</text>
</comment>
<dbReference type="EMBL" id="CATNWA010015863">
    <property type="protein sequence ID" value="CAI9587580.1"/>
    <property type="molecule type" value="Genomic_DNA"/>
</dbReference>
<keyword evidence="2" id="KW-1185">Reference proteome</keyword>
<organism evidence="1 2">
    <name type="scientific">Staurois parvus</name>
    <dbReference type="NCBI Taxonomy" id="386267"/>
    <lineage>
        <taxon>Eukaryota</taxon>
        <taxon>Metazoa</taxon>
        <taxon>Chordata</taxon>
        <taxon>Craniata</taxon>
        <taxon>Vertebrata</taxon>
        <taxon>Euteleostomi</taxon>
        <taxon>Amphibia</taxon>
        <taxon>Batrachia</taxon>
        <taxon>Anura</taxon>
        <taxon>Neobatrachia</taxon>
        <taxon>Ranoidea</taxon>
        <taxon>Ranidae</taxon>
        <taxon>Staurois</taxon>
    </lineage>
</organism>
<proteinExistence type="predicted"/>
<evidence type="ECO:0000313" key="2">
    <source>
        <dbReference type="Proteomes" id="UP001162483"/>
    </source>
</evidence>
<dbReference type="Proteomes" id="UP001162483">
    <property type="component" value="Unassembled WGS sequence"/>
</dbReference>
<accession>A0ABN9EUF1</accession>
<protein>
    <submittedName>
        <fullName evidence="1">Uncharacterized protein</fullName>
    </submittedName>
</protein>
<sequence>MIRHSREHISTALESNGTSIALGDFPSCYHFVILPLTVDCEIFSSKEI</sequence>